<evidence type="ECO:0000256" key="1">
    <source>
        <dbReference type="ARBA" id="ARBA00006180"/>
    </source>
</evidence>
<comment type="similarity">
    <text evidence="1">Belongs to the SAPS family.</text>
</comment>
<evidence type="ECO:0000256" key="3">
    <source>
        <dbReference type="SAM" id="MobiDB-lite"/>
    </source>
</evidence>
<comment type="caution">
    <text evidence="4">The sequence shown here is derived from an EMBL/GenBank/DDBJ whole genome shotgun (WGS) entry which is preliminary data.</text>
</comment>
<feature type="compositionally biased region" description="Polar residues" evidence="3">
    <location>
        <begin position="483"/>
        <end position="510"/>
    </location>
</feature>
<sequence>MQTVDPEQLSHGVNSVLTAICPRLKDFHAILLEPPKQMFSDMPTTVGPLTPPLGNTRLQISRLIATLLLTNKPSINTELAQLGTISVLLDLYFSFIWNNFLHAHVTQCLYTILNNPPLEVEGAKHCPLLSQLFLECKMVERILNEWESNDQQQGSGGGRRKGFMGHLTRIANDVVHAQESGENAEAIKSIVSELPEQLKERWVTFLSGALADTNKKNQIQLVQGHNLASSSEDDDADFSNIPFPQDTAMQQAFSDYQLQQMTSNFIDQFGFNEDEFGEQEEKTDSPFTDKISSIDFSNVNEDLSRTDATKFEQYCNERLEQFDNDSDEDIWEEKEITFSPNAQQKQRSERLPVASGSSNDSDNSTESEEELDSPERIVQQPTTPAEKMDIDSNEAWTANFEQQSAPAVGAEGGPIAMDTSPWDSADKPAPEDNWADFSKSAPGQPMSDAKWAEFSNKMSDKARQKQEWADFTSFDDEKKSGNLERSSSPVDMDTTEPTSRINSYISSANSPKKDDLVLESIDADLGTDVDTLVEKASGTAVDDNKLNGNETLSQPSMAVGLTEERMSSVNNDVDVDVACAADVKTTKGSTTCKNDSASQSSAPHSETTVSSSPDSGVVNEASPVLVESSEASGLAAPVQSHRGDVHETTASSQTPADSQAHGDGVLSKTSIVKPVPEEPLENGPKEEHQPEKQRCLDKDVLEAATIPVTCDSVANGPIQELRRDIGQDVDRNGLKAVSRSTSDHMAPAIRRSLAIRARR</sequence>
<protein>
    <recommendedName>
        <fullName evidence="6">Serine/threonine-protein phosphatase 6 regulatory subunit 3</fullName>
    </recommendedName>
</protein>
<name>A0A9D4N859_DREPO</name>
<proteinExistence type="inferred from homology"/>
<feature type="region of interest" description="Disordered" evidence="3">
    <location>
        <begin position="582"/>
        <end position="694"/>
    </location>
</feature>
<keyword evidence="2" id="KW-0131">Cell cycle</keyword>
<feature type="compositionally biased region" description="Polar residues" evidence="3">
    <location>
        <begin position="394"/>
        <end position="405"/>
    </location>
</feature>
<evidence type="ECO:0000313" key="5">
    <source>
        <dbReference type="Proteomes" id="UP000828390"/>
    </source>
</evidence>
<evidence type="ECO:0008006" key="6">
    <source>
        <dbReference type="Google" id="ProtNLM"/>
    </source>
</evidence>
<feature type="compositionally biased region" description="Basic and acidic residues" evidence="3">
    <location>
        <begin position="458"/>
        <end position="468"/>
    </location>
</feature>
<dbReference type="GO" id="GO:0019903">
    <property type="term" value="F:protein phosphatase binding"/>
    <property type="evidence" value="ECO:0007669"/>
    <property type="project" value="InterPro"/>
</dbReference>
<keyword evidence="5" id="KW-1185">Reference proteome</keyword>
<organism evidence="4 5">
    <name type="scientific">Dreissena polymorpha</name>
    <name type="common">Zebra mussel</name>
    <name type="synonym">Mytilus polymorpha</name>
    <dbReference type="NCBI Taxonomy" id="45954"/>
    <lineage>
        <taxon>Eukaryota</taxon>
        <taxon>Metazoa</taxon>
        <taxon>Spiralia</taxon>
        <taxon>Lophotrochozoa</taxon>
        <taxon>Mollusca</taxon>
        <taxon>Bivalvia</taxon>
        <taxon>Autobranchia</taxon>
        <taxon>Heteroconchia</taxon>
        <taxon>Euheterodonta</taxon>
        <taxon>Imparidentia</taxon>
        <taxon>Neoheterodontei</taxon>
        <taxon>Myida</taxon>
        <taxon>Dreissenoidea</taxon>
        <taxon>Dreissenidae</taxon>
        <taxon>Dreissena</taxon>
    </lineage>
</organism>
<evidence type="ECO:0000313" key="4">
    <source>
        <dbReference type="EMBL" id="KAH3888979.1"/>
    </source>
</evidence>
<dbReference type="GO" id="GO:0019888">
    <property type="term" value="F:protein phosphatase regulator activity"/>
    <property type="evidence" value="ECO:0007669"/>
    <property type="project" value="TreeGrafter"/>
</dbReference>
<dbReference type="GO" id="GO:0005829">
    <property type="term" value="C:cytosol"/>
    <property type="evidence" value="ECO:0007669"/>
    <property type="project" value="TreeGrafter"/>
</dbReference>
<accession>A0A9D4N859</accession>
<gene>
    <name evidence="4" type="ORF">DPMN_013024</name>
</gene>
<dbReference type="InterPro" id="IPR007587">
    <property type="entry name" value="SAPS"/>
</dbReference>
<dbReference type="PANTHER" id="PTHR12634:SF8">
    <property type="entry name" value="FIERY MOUNTAIN, ISOFORM D"/>
    <property type="match status" value="1"/>
</dbReference>
<dbReference type="EMBL" id="JAIWYP010000001">
    <property type="protein sequence ID" value="KAH3888979.1"/>
    <property type="molecule type" value="Genomic_DNA"/>
</dbReference>
<feature type="compositionally biased region" description="Polar residues" evidence="3">
    <location>
        <begin position="546"/>
        <end position="556"/>
    </location>
</feature>
<feature type="compositionally biased region" description="Basic and acidic residues" evidence="3">
    <location>
        <begin position="683"/>
        <end position="694"/>
    </location>
</feature>
<feature type="compositionally biased region" description="Acidic residues" evidence="3">
    <location>
        <begin position="363"/>
        <end position="372"/>
    </location>
</feature>
<feature type="region of interest" description="Disordered" evidence="3">
    <location>
        <begin position="538"/>
        <end position="558"/>
    </location>
</feature>
<feature type="compositionally biased region" description="Polar residues" evidence="3">
    <location>
        <begin position="648"/>
        <end position="657"/>
    </location>
</feature>
<dbReference type="Proteomes" id="UP000828390">
    <property type="component" value="Unassembled WGS sequence"/>
</dbReference>
<evidence type="ECO:0000256" key="2">
    <source>
        <dbReference type="ARBA" id="ARBA00023306"/>
    </source>
</evidence>
<reference evidence="4" key="2">
    <citation type="submission" date="2020-11" db="EMBL/GenBank/DDBJ databases">
        <authorList>
            <person name="McCartney M.A."/>
            <person name="Auch B."/>
            <person name="Kono T."/>
            <person name="Mallez S."/>
            <person name="Becker A."/>
            <person name="Gohl D.M."/>
            <person name="Silverstein K.A.T."/>
            <person name="Koren S."/>
            <person name="Bechman K.B."/>
            <person name="Herman A."/>
            <person name="Abrahante J.E."/>
            <person name="Garbe J."/>
        </authorList>
    </citation>
    <scope>NUCLEOTIDE SEQUENCE</scope>
    <source>
        <strain evidence="4">Duluth1</strain>
        <tissue evidence="4">Whole animal</tissue>
    </source>
</reference>
<dbReference type="Pfam" id="PF04499">
    <property type="entry name" value="SAPS"/>
    <property type="match status" value="1"/>
</dbReference>
<feature type="region of interest" description="Disordered" evidence="3">
    <location>
        <begin position="336"/>
        <end position="511"/>
    </location>
</feature>
<feature type="compositionally biased region" description="Polar residues" evidence="3">
    <location>
        <begin position="586"/>
        <end position="614"/>
    </location>
</feature>
<dbReference type="GO" id="GO:0005634">
    <property type="term" value="C:nucleus"/>
    <property type="evidence" value="ECO:0007669"/>
    <property type="project" value="TreeGrafter"/>
</dbReference>
<reference evidence="4" key="1">
    <citation type="journal article" date="2019" name="bioRxiv">
        <title>The Genome of the Zebra Mussel, Dreissena polymorpha: A Resource for Invasive Species Research.</title>
        <authorList>
            <person name="McCartney M.A."/>
            <person name="Auch B."/>
            <person name="Kono T."/>
            <person name="Mallez S."/>
            <person name="Zhang Y."/>
            <person name="Obille A."/>
            <person name="Becker A."/>
            <person name="Abrahante J.E."/>
            <person name="Garbe J."/>
            <person name="Badalamenti J.P."/>
            <person name="Herman A."/>
            <person name="Mangelson H."/>
            <person name="Liachko I."/>
            <person name="Sullivan S."/>
            <person name="Sone E.D."/>
            <person name="Koren S."/>
            <person name="Silverstein K.A.T."/>
            <person name="Beckman K.B."/>
            <person name="Gohl D.M."/>
        </authorList>
    </citation>
    <scope>NUCLEOTIDE SEQUENCE</scope>
    <source>
        <strain evidence="4">Duluth1</strain>
        <tissue evidence="4">Whole animal</tissue>
    </source>
</reference>
<dbReference type="PANTHER" id="PTHR12634">
    <property type="entry name" value="SIT4 YEAST -ASSOCIATING PROTEIN-RELATED"/>
    <property type="match status" value="1"/>
</dbReference>
<dbReference type="AlphaFoldDB" id="A0A9D4N859"/>